<reference evidence="1" key="2">
    <citation type="journal article" date="2015" name="Data Brief">
        <title>Shoot transcriptome of the giant reed, Arundo donax.</title>
        <authorList>
            <person name="Barrero R.A."/>
            <person name="Guerrero F.D."/>
            <person name="Moolhuijzen P."/>
            <person name="Goolsby J.A."/>
            <person name="Tidwell J."/>
            <person name="Bellgard S.E."/>
            <person name="Bellgard M.I."/>
        </authorList>
    </citation>
    <scope>NUCLEOTIDE SEQUENCE</scope>
    <source>
        <tissue evidence="1">Shoot tissue taken approximately 20 cm above the soil surface</tissue>
    </source>
</reference>
<proteinExistence type="predicted"/>
<protein>
    <submittedName>
        <fullName evidence="1">Calreticulin, putative</fullName>
    </submittedName>
</protein>
<organism evidence="1">
    <name type="scientific">Arundo donax</name>
    <name type="common">Giant reed</name>
    <name type="synonym">Donax arundinaceus</name>
    <dbReference type="NCBI Taxonomy" id="35708"/>
    <lineage>
        <taxon>Eukaryota</taxon>
        <taxon>Viridiplantae</taxon>
        <taxon>Streptophyta</taxon>
        <taxon>Embryophyta</taxon>
        <taxon>Tracheophyta</taxon>
        <taxon>Spermatophyta</taxon>
        <taxon>Magnoliopsida</taxon>
        <taxon>Liliopsida</taxon>
        <taxon>Poales</taxon>
        <taxon>Poaceae</taxon>
        <taxon>PACMAD clade</taxon>
        <taxon>Arundinoideae</taxon>
        <taxon>Arundineae</taxon>
        <taxon>Arundo</taxon>
    </lineage>
</organism>
<sequence length="14" mass="1460">MFSGVPFSFPSSIG</sequence>
<dbReference type="EMBL" id="GBRH01188483">
    <property type="protein sequence ID" value="JAE09413.1"/>
    <property type="molecule type" value="Transcribed_RNA"/>
</dbReference>
<name>A0A0A9FM85_ARUDO</name>
<accession>A0A0A9FM85</accession>
<evidence type="ECO:0000313" key="1">
    <source>
        <dbReference type="EMBL" id="JAE09413.1"/>
    </source>
</evidence>
<reference evidence="1" key="1">
    <citation type="submission" date="2014-09" db="EMBL/GenBank/DDBJ databases">
        <authorList>
            <person name="Magalhaes I.L.F."/>
            <person name="Oliveira U."/>
            <person name="Santos F.R."/>
            <person name="Vidigal T.H.D.A."/>
            <person name="Brescovit A.D."/>
            <person name="Santos A.J."/>
        </authorList>
    </citation>
    <scope>NUCLEOTIDE SEQUENCE</scope>
    <source>
        <tissue evidence="1">Shoot tissue taken approximately 20 cm above the soil surface</tissue>
    </source>
</reference>